<evidence type="ECO:0000313" key="2">
    <source>
        <dbReference type="EMBL" id="MFC7201758.1"/>
    </source>
</evidence>
<keyword evidence="3" id="KW-1185">Reference proteome</keyword>
<proteinExistence type="predicted"/>
<organism evidence="2 3">
    <name type="scientific">Halospeciosus flavus</name>
    <dbReference type="NCBI Taxonomy" id="3032283"/>
    <lineage>
        <taxon>Archaea</taxon>
        <taxon>Methanobacteriati</taxon>
        <taxon>Methanobacteriota</taxon>
        <taxon>Stenosarchaea group</taxon>
        <taxon>Halobacteria</taxon>
        <taxon>Halobacteriales</taxon>
        <taxon>Halobacteriaceae</taxon>
        <taxon>Halospeciosus</taxon>
    </lineage>
</organism>
<dbReference type="Proteomes" id="UP001596447">
    <property type="component" value="Unassembled WGS sequence"/>
</dbReference>
<dbReference type="RefSeq" id="WP_279528494.1">
    <property type="nucleotide sequence ID" value="NZ_CP122312.1"/>
</dbReference>
<dbReference type="AlphaFoldDB" id="A0ABD5Z9N1"/>
<evidence type="ECO:0000256" key="1">
    <source>
        <dbReference type="SAM" id="MobiDB-lite"/>
    </source>
</evidence>
<accession>A0ABD5Z9N1</accession>
<evidence type="ECO:0000313" key="3">
    <source>
        <dbReference type="Proteomes" id="UP001596447"/>
    </source>
</evidence>
<reference evidence="2 3" key="1">
    <citation type="journal article" date="2019" name="Int. J. Syst. Evol. Microbiol.">
        <title>The Global Catalogue of Microorganisms (GCM) 10K type strain sequencing project: providing services to taxonomists for standard genome sequencing and annotation.</title>
        <authorList>
            <consortium name="The Broad Institute Genomics Platform"/>
            <consortium name="The Broad Institute Genome Sequencing Center for Infectious Disease"/>
            <person name="Wu L."/>
            <person name="Ma J."/>
        </authorList>
    </citation>
    <scope>NUCLEOTIDE SEQUENCE [LARGE SCALE GENOMIC DNA]</scope>
    <source>
        <strain evidence="2 3">XZGYJ-43</strain>
    </source>
</reference>
<dbReference type="EMBL" id="JBHTAR010000011">
    <property type="protein sequence ID" value="MFC7201758.1"/>
    <property type="molecule type" value="Genomic_DNA"/>
</dbReference>
<gene>
    <name evidence="2" type="ORF">ACFQJ9_20505</name>
</gene>
<feature type="compositionally biased region" description="Acidic residues" evidence="1">
    <location>
        <begin position="15"/>
        <end position="25"/>
    </location>
</feature>
<name>A0ABD5Z9N1_9EURY</name>
<feature type="region of interest" description="Disordered" evidence="1">
    <location>
        <begin position="1"/>
        <end position="25"/>
    </location>
</feature>
<protein>
    <submittedName>
        <fullName evidence="2">Uncharacterized protein</fullName>
    </submittedName>
</protein>
<sequence>MSADGAGRGSGPGPDPEDIDPEAFEDLPSTDVDVEVHVHFGMTGSFPLRLAELFFADDGLYIAEYSYVTPLFGLGTKQHKKEAAGMERIYDVHGLDEVLLQADKVVWSAYDNVERVVLDEGGGLGRPKLTIYLEDEHSFAYRLHEGADPAWLRSELGDAAERHGFGFEAQSGVGFRPRENLRRFFTG</sequence>
<comment type="caution">
    <text evidence="2">The sequence shown here is derived from an EMBL/GenBank/DDBJ whole genome shotgun (WGS) entry which is preliminary data.</text>
</comment>
<feature type="compositionally biased region" description="Gly residues" evidence="1">
    <location>
        <begin position="1"/>
        <end position="12"/>
    </location>
</feature>